<gene>
    <name evidence="1" type="ORF">C8A01DRAFT_34393</name>
</gene>
<comment type="caution">
    <text evidence="1">The sequence shown here is derived from an EMBL/GenBank/DDBJ whole genome shotgun (WGS) entry which is preliminary data.</text>
</comment>
<name>A0AAN6PIF9_9PEZI</name>
<protein>
    <submittedName>
        <fullName evidence="1">Uncharacterized protein</fullName>
    </submittedName>
</protein>
<keyword evidence="2" id="KW-1185">Reference proteome</keyword>
<dbReference type="Proteomes" id="UP001303115">
    <property type="component" value="Unassembled WGS sequence"/>
</dbReference>
<proteinExistence type="predicted"/>
<evidence type="ECO:0000313" key="2">
    <source>
        <dbReference type="Proteomes" id="UP001303115"/>
    </source>
</evidence>
<reference evidence="2" key="1">
    <citation type="journal article" date="2023" name="Mol. Phylogenet. Evol.">
        <title>Genome-scale phylogeny and comparative genomics of the fungal order Sordariales.</title>
        <authorList>
            <person name="Hensen N."/>
            <person name="Bonometti L."/>
            <person name="Westerberg I."/>
            <person name="Brannstrom I.O."/>
            <person name="Guillou S."/>
            <person name="Cros-Aarteil S."/>
            <person name="Calhoun S."/>
            <person name="Haridas S."/>
            <person name="Kuo A."/>
            <person name="Mondo S."/>
            <person name="Pangilinan J."/>
            <person name="Riley R."/>
            <person name="LaButti K."/>
            <person name="Andreopoulos B."/>
            <person name="Lipzen A."/>
            <person name="Chen C."/>
            <person name="Yan M."/>
            <person name="Daum C."/>
            <person name="Ng V."/>
            <person name="Clum A."/>
            <person name="Steindorff A."/>
            <person name="Ohm R.A."/>
            <person name="Martin F."/>
            <person name="Silar P."/>
            <person name="Natvig D.O."/>
            <person name="Lalanne C."/>
            <person name="Gautier V."/>
            <person name="Ament-Velasquez S.L."/>
            <person name="Kruys A."/>
            <person name="Hutchinson M.I."/>
            <person name="Powell A.J."/>
            <person name="Barry K."/>
            <person name="Miller A.N."/>
            <person name="Grigoriev I.V."/>
            <person name="Debuchy R."/>
            <person name="Gladieux P."/>
            <person name="Hiltunen Thoren M."/>
            <person name="Johannesson H."/>
        </authorList>
    </citation>
    <scope>NUCLEOTIDE SEQUENCE [LARGE SCALE GENOMIC DNA]</scope>
    <source>
        <strain evidence="2">CBS 284.82</strain>
    </source>
</reference>
<sequence>MGDYQFAVRDLRIRVGFRELKQKEDLERHMKSLIDHMGTTADSLSCFTARVGGAVNGMRVFDGYILRELAKRPSLPQASSPFESPSRAIAAISPFAALSAFQFLATENHVKALILALIRDTDERMSDLINRAWPVVQELETIQVDFDNIKEIVTTEFGNLEPNSSALGTLWVRLLRPGDMKYLDGSHELLLNDDMVAFYATASAMMRDTWAALVQARSELDEFQTGSGNIKALLVEQPVELIADTLRDSIKRLDESHENFRAEWAAWREEKMGLGRGLPEIDR</sequence>
<evidence type="ECO:0000313" key="1">
    <source>
        <dbReference type="EMBL" id="KAK4041553.1"/>
    </source>
</evidence>
<dbReference type="EMBL" id="MU854355">
    <property type="protein sequence ID" value="KAK4041553.1"/>
    <property type="molecule type" value="Genomic_DNA"/>
</dbReference>
<organism evidence="1 2">
    <name type="scientific">Parachaetomium inaequale</name>
    <dbReference type="NCBI Taxonomy" id="2588326"/>
    <lineage>
        <taxon>Eukaryota</taxon>
        <taxon>Fungi</taxon>
        <taxon>Dikarya</taxon>
        <taxon>Ascomycota</taxon>
        <taxon>Pezizomycotina</taxon>
        <taxon>Sordariomycetes</taxon>
        <taxon>Sordariomycetidae</taxon>
        <taxon>Sordariales</taxon>
        <taxon>Chaetomiaceae</taxon>
        <taxon>Parachaetomium</taxon>
    </lineage>
</organism>
<dbReference type="AlphaFoldDB" id="A0AAN6PIF9"/>
<accession>A0AAN6PIF9</accession>